<evidence type="ECO:0000313" key="2">
    <source>
        <dbReference type="Proteomes" id="UP000791440"/>
    </source>
</evidence>
<sequence length="217" mass="24914">MTMVDGKVGNSATGTKSTSRCYICGATTKDFNKIDVQKQIIPEAIEFGLSVLHARIRLFESILHLAYMLPVKKYRERKTEAEKSIELEKKREIQKRFRQETGLLVDILKANFGNTNDDNTSRRFFEDPILASDITGISYDVIFRIKVILEAISSGHIINSEKYDKYALDTARLYVQLYSWHPMSPTMHKILIHGAVITKKRFIAHTAAFRRGRRSTK</sequence>
<reference evidence="1" key="1">
    <citation type="journal article" date="2016" name="Insect Biochem. Mol. Biol.">
        <title>Multifaceted biological insights from a draft genome sequence of the tobacco hornworm moth, Manduca sexta.</title>
        <authorList>
            <person name="Kanost M.R."/>
            <person name="Arrese E.L."/>
            <person name="Cao X."/>
            <person name="Chen Y.R."/>
            <person name="Chellapilla S."/>
            <person name="Goldsmith M.R."/>
            <person name="Grosse-Wilde E."/>
            <person name="Heckel D.G."/>
            <person name="Herndon N."/>
            <person name="Jiang H."/>
            <person name="Papanicolaou A."/>
            <person name="Qu J."/>
            <person name="Soulages J.L."/>
            <person name="Vogel H."/>
            <person name="Walters J."/>
            <person name="Waterhouse R.M."/>
            <person name="Ahn S.J."/>
            <person name="Almeida F.C."/>
            <person name="An C."/>
            <person name="Aqrawi P."/>
            <person name="Bretschneider A."/>
            <person name="Bryant W.B."/>
            <person name="Bucks S."/>
            <person name="Chao H."/>
            <person name="Chevignon G."/>
            <person name="Christen J.M."/>
            <person name="Clarke D.F."/>
            <person name="Dittmer N.T."/>
            <person name="Ferguson L.C.F."/>
            <person name="Garavelou S."/>
            <person name="Gordon K.H.J."/>
            <person name="Gunaratna R.T."/>
            <person name="Han Y."/>
            <person name="Hauser F."/>
            <person name="He Y."/>
            <person name="Heidel-Fischer H."/>
            <person name="Hirsh A."/>
            <person name="Hu Y."/>
            <person name="Jiang H."/>
            <person name="Kalra D."/>
            <person name="Klinner C."/>
            <person name="Konig C."/>
            <person name="Kovar C."/>
            <person name="Kroll A.R."/>
            <person name="Kuwar S.S."/>
            <person name="Lee S.L."/>
            <person name="Lehman R."/>
            <person name="Li K."/>
            <person name="Li Z."/>
            <person name="Liang H."/>
            <person name="Lovelace S."/>
            <person name="Lu Z."/>
            <person name="Mansfield J.H."/>
            <person name="McCulloch K.J."/>
            <person name="Mathew T."/>
            <person name="Morton B."/>
            <person name="Muzny D.M."/>
            <person name="Neunemann D."/>
            <person name="Ongeri F."/>
            <person name="Pauchet Y."/>
            <person name="Pu L.L."/>
            <person name="Pyrousis I."/>
            <person name="Rao X.J."/>
            <person name="Redding A."/>
            <person name="Roesel C."/>
            <person name="Sanchez-Gracia A."/>
            <person name="Schaack S."/>
            <person name="Shukla A."/>
            <person name="Tetreau G."/>
            <person name="Wang Y."/>
            <person name="Xiong G.H."/>
            <person name="Traut W."/>
            <person name="Walsh T.K."/>
            <person name="Worley K.C."/>
            <person name="Wu D."/>
            <person name="Wu W."/>
            <person name="Wu Y.Q."/>
            <person name="Zhang X."/>
            <person name="Zou Z."/>
            <person name="Zucker H."/>
            <person name="Briscoe A.D."/>
            <person name="Burmester T."/>
            <person name="Clem R.J."/>
            <person name="Feyereisen R."/>
            <person name="Grimmelikhuijzen C.J.P."/>
            <person name="Hamodrakas S.J."/>
            <person name="Hansson B.S."/>
            <person name="Huguet E."/>
            <person name="Jermiin L.S."/>
            <person name="Lan Q."/>
            <person name="Lehman H.K."/>
            <person name="Lorenzen M."/>
            <person name="Merzendorfer H."/>
            <person name="Michalopoulos I."/>
            <person name="Morton D.B."/>
            <person name="Muthukrishnan S."/>
            <person name="Oakeshott J.G."/>
            <person name="Palmer W."/>
            <person name="Park Y."/>
            <person name="Passarelli A.L."/>
            <person name="Rozas J."/>
            <person name="Schwartz L.M."/>
            <person name="Smith W."/>
            <person name="Southgate A."/>
            <person name="Vilcinskas A."/>
            <person name="Vogt R."/>
            <person name="Wang P."/>
            <person name="Werren J."/>
            <person name="Yu X.Q."/>
            <person name="Zhou J.J."/>
            <person name="Brown S.J."/>
            <person name="Scherer S.E."/>
            <person name="Richards S."/>
            <person name="Blissard G.W."/>
        </authorList>
    </citation>
    <scope>NUCLEOTIDE SEQUENCE</scope>
</reference>
<comment type="caution">
    <text evidence="1">The sequence shown here is derived from an EMBL/GenBank/DDBJ whole genome shotgun (WGS) entry which is preliminary data.</text>
</comment>
<evidence type="ECO:0000313" key="1">
    <source>
        <dbReference type="EMBL" id="KAG6448524.1"/>
    </source>
</evidence>
<accession>A0A921Z1D1</accession>
<name>A0A921Z1D1_MANSE</name>
<organism evidence="1 2">
    <name type="scientific">Manduca sexta</name>
    <name type="common">Tobacco hawkmoth</name>
    <name type="synonym">Tobacco hornworm</name>
    <dbReference type="NCBI Taxonomy" id="7130"/>
    <lineage>
        <taxon>Eukaryota</taxon>
        <taxon>Metazoa</taxon>
        <taxon>Ecdysozoa</taxon>
        <taxon>Arthropoda</taxon>
        <taxon>Hexapoda</taxon>
        <taxon>Insecta</taxon>
        <taxon>Pterygota</taxon>
        <taxon>Neoptera</taxon>
        <taxon>Endopterygota</taxon>
        <taxon>Lepidoptera</taxon>
        <taxon>Glossata</taxon>
        <taxon>Ditrysia</taxon>
        <taxon>Bombycoidea</taxon>
        <taxon>Sphingidae</taxon>
        <taxon>Sphinginae</taxon>
        <taxon>Sphingini</taxon>
        <taxon>Manduca</taxon>
    </lineage>
</organism>
<dbReference type="EMBL" id="JH668358">
    <property type="protein sequence ID" value="KAG6448524.1"/>
    <property type="molecule type" value="Genomic_DNA"/>
</dbReference>
<gene>
    <name evidence="1" type="ORF">O3G_MSEX005516</name>
</gene>
<proteinExistence type="predicted"/>
<keyword evidence="2" id="KW-1185">Reference proteome</keyword>
<reference evidence="1" key="2">
    <citation type="submission" date="2020-12" db="EMBL/GenBank/DDBJ databases">
        <authorList>
            <person name="Kanost M."/>
        </authorList>
    </citation>
    <scope>NUCLEOTIDE SEQUENCE</scope>
</reference>
<dbReference type="Proteomes" id="UP000791440">
    <property type="component" value="Unassembled WGS sequence"/>
</dbReference>
<dbReference type="AlphaFoldDB" id="A0A921Z1D1"/>
<protein>
    <submittedName>
        <fullName evidence="1">Uncharacterized protein</fullName>
    </submittedName>
</protein>